<evidence type="ECO:0000256" key="2">
    <source>
        <dbReference type="ARBA" id="ARBA00023315"/>
    </source>
</evidence>
<dbReference type="EMBL" id="BIFH01000036">
    <property type="protein sequence ID" value="GCE00078.1"/>
    <property type="molecule type" value="Genomic_DNA"/>
</dbReference>
<protein>
    <submittedName>
        <fullName evidence="4">GCN5 family N-acetyltransferase</fullName>
    </submittedName>
</protein>
<dbReference type="Proteomes" id="UP000286931">
    <property type="component" value="Unassembled WGS sequence"/>
</dbReference>
<name>A0A401YZU2_9ACTN</name>
<evidence type="ECO:0000313" key="5">
    <source>
        <dbReference type="Proteomes" id="UP000286931"/>
    </source>
</evidence>
<evidence type="ECO:0000256" key="1">
    <source>
        <dbReference type="ARBA" id="ARBA00022679"/>
    </source>
</evidence>
<dbReference type="PANTHER" id="PTHR43800:SF1">
    <property type="entry name" value="PEPTIDYL-LYSINE N-ACETYLTRANSFERASE YJAB"/>
    <property type="match status" value="1"/>
</dbReference>
<accession>A0A401YZU2</accession>
<comment type="caution">
    <text evidence="4">The sequence shown here is derived from an EMBL/GenBank/DDBJ whole genome shotgun (WGS) entry which is preliminary data.</text>
</comment>
<keyword evidence="1 4" id="KW-0808">Transferase</keyword>
<feature type="domain" description="N-acetyltransferase" evidence="3">
    <location>
        <begin position="18"/>
        <end position="163"/>
    </location>
</feature>
<sequence>MGAVGAVSAAATMVIMSDAMRGASVRDLERLREIEVAAGARFLDAGMPEIAADEPLSVEELDAYRTGGRCLVVGEPALAYVIWDLVDGAAHIEQVSVHPDGARRGLGRAMIDRVQADTGLALTLTTFRDVAWNAPYYARIGFRTLASAEVTPGLAAIRAHEAALGLDRWPRVCMRRPISDQH</sequence>
<keyword evidence="2" id="KW-0012">Acyltransferase</keyword>
<dbReference type="SUPFAM" id="SSF55729">
    <property type="entry name" value="Acyl-CoA N-acyltransferases (Nat)"/>
    <property type="match status" value="1"/>
</dbReference>
<dbReference type="AlphaFoldDB" id="A0A401YZU2"/>
<dbReference type="Gene3D" id="3.40.630.30">
    <property type="match status" value="1"/>
</dbReference>
<reference evidence="4 5" key="1">
    <citation type="submission" date="2018-12" db="EMBL/GenBank/DDBJ databases">
        <title>Draft genome sequence of Embleya hyalina NBRC 13850T.</title>
        <authorList>
            <person name="Komaki H."/>
            <person name="Hosoyama A."/>
            <person name="Kimura A."/>
            <person name="Ichikawa N."/>
            <person name="Tamura T."/>
        </authorList>
    </citation>
    <scope>NUCLEOTIDE SEQUENCE [LARGE SCALE GENOMIC DNA]</scope>
    <source>
        <strain evidence="4 5">NBRC 13850</strain>
    </source>
</reference>
<dbReference type="InterPro" id="IPR016181">
    <property type="entry name" value="Acyl_CoA_acyltransferase"/>
</dbReference>
<dbReference type="GO" id="GO:0016747">
    <property type="term" value="F:acyltransferase activity, transferring groups other than amino-acyl groups"/>
    <property type="evidence" value="ECO:0007669"/>
    <property type="project" value="InterPro"/>
</dbReference>
<keyword evidence="5" id="KW-1185">Reference proteome</keyword>
<gene>
    <name evidence="4" type="ORF">EHYA_07803</name>
</gene>
<dbReference type="InterPro" id="IPR000182">
    <property type="entry name" value="GNAT_dom"/>
</dbReference>
<dbReference type="Pfam" id="PF13508">
    <property type="entry name" value="Acetyltransf_7"/>
    <property type="match status" value="1"/>
</dbReference>
<dbReference type="CDD" id="cd04301">
    <property type="entry name" value="NAT_SF"/>
    <property type="match status" value="1"/>
</dbReference>
<organism evidence="4 5">
    <name type="scientific">Embleya hyalina</name>
    <dbReference type="NCBI Taxonomy" id="516124"/>
    <lineage>
        <taxon>Bacteria</taxon>
        <taxon>Bacillati</taxon>
        <taxon>Actinomycetota</taxon>
        <taxon>Actinomycetes</taxon>
        <taxon>Kitasatosporales</taxon>
        <taxon>Streptomycetaceae</taxon>
        <taxon>Embleya</taxon>
    </lineage>
</organism>
<evidence type="ECO:0000313" key="4">
    <source>
        <dbReference type="EMBL" id="GCE00078.1"/>
    </source>
</evidence>
<evidence type="ECO:0000259" key="3">
    <source>
        <dbReference type="PROSITE" id="PS51186"/>
    </source>
</evidence>
<dbReference type="PROSITE" id="PS51186">
    <property type="entry name" value="GNAT"/>
    <property type="match status" value="1"/>
</dbReference>
<proteinExistence type="predicted"/>
<dbReference type="PANTHER" id="PTHR43800">
    <property type="entry name" value="PEPTIDYL-LYSINE N-ACETYLTRANSFERASE YJAB"/>
    <property type="match status" value="1"/>
</dbReference>